<evidence type="ECO:0000256" key="6">
    <source>
        <dbReference type="ARBA" id="ARBA00037589"/>
    </source>
</evidence>
<dbReference type="AlphaFoldDB" id="A0A7X9ZKD1"/>
<accession>A0A7X9ZKD1</accession>
<dbReference type="EMBL" id="JABBMI010000134">
    <property type="protein sequence ID" value="NMK55800.1"/>
    <property type="molecule type" value="Genomic_DNA"/>
</dbReference>
<evidence type="ECO:0000256" key="3">
    <source>
        <dbReference type="ARBA" id="ARBA00013109"/>
    </source>
</evidence>
<evidence type="ECO:0000313" key="13">
    <source>
        <dbReference type="Proteomes" id="UP000538955"/>
    </source>
</evidence>
<dbReference type="CDD" id="cd06578">
    <property type="entry name" value="HemD"/>
    <property type="match status" value="1"/>
</dbReference>
<evidence type="ECO:0000256" key="4">
    <source>
        <dbReference type="ARBA" id="ARBA00023239"/>
    </source>
</evidence>
<evidence type="ECO:0000259" key="10">
    <source>
        <dbReference type="Pfam" id="PF02602"/>
    </source>
</evidence>
<dbReference type="EC" id="4.2.1.75" evidence="3 9"/>
<dbReference type="EMBL" id="JABBLX010000034">
    <property type="protein sequence ID" value="NMK98156.1"/>
    <property type="molecule type" value="Genomic_DNA"/>
</dbReference>
<comment type="pathway">
    <text evidence="1 9">Porphyrin-containing compound metabolism; protoporphyrin-IX biosynthesis; coproporphyrinogen-III from 5-aminolevulinate: step 3/4.</text>
</comment>
<evidence type="ECO:0000313" key="11">
    <source>
        <dbReference type="EMBL" id="NMK55800.1"/>
    </source>
</evidence>
<keyword evidence="5 9" id="KW-0627">Porphyrin biosynthesis</keyword>
<dbReference type="PANTHER" id="PTHR38042:SF1">
    <property type="entry name" value="UROPORPHYRINOGEN-III SYNTHASE, CHLOROPLASTIC"/>
    <property type="match status" value="1"/>
</dbReference>
<dbReference type="InterPro" id="IPR003754">
    <property type="entry name" value="4pyrrol_synth_uPrphyn_synth"/>
</dbReference>
<evidence type="ECO:0000256" key="9">
    <source>
        <dbReference type="RuleBase" id="RU366031"/>
    </source>
</evidence>
<evidence type="ECO:0000256" key="8">
    <source>
        <dbReference type="ARBA" id="ARBA00048617"/>
    </source>
</evidence>
<reference evidence="13 14" key="1">
    <citation type="submission" date="2020-04" db="EMBL/GenBank/DDBJ databases">
        <title>The Epidemiology and Molecular Characteristics of Linezolid-Resistant Staphylococcus capitis in Huashan Hospital, Shanghai.</title>
        <authorList>
            <person name="Ding L."/>
            <person name="Li P."/>
            <person name="Yang Y."/>
            <person name="Lin D."/>
            <person name="Xu X."/>
        </authorList>
    </citation>
    <scope>NUCLEOTIDE SEQUENCE [LARGE SCALE GENOMIC DNA]</scope>
    <source>
        <strain evidence="12 14">12-86</strain>
        <strain evidence="11 13">17-84</strain>
    </source>
</reference>
<evidence type="ECO:0000313" key="14">
    <source>
        <dbReference type="Proteomes" id="UP000550736"/>
    </source>
</evidence>
<evidence type="ECO:0000256" key="1">
    <source>
        <dbReference type="ARBA" id="ARBA00004772"/>
    </source>
</evidence>
<comment type="function">
    <text evidence="6 9">Catalyzes cyclization of the linear tetrapyrrole, hydroxymethylbilane, to the macrocyclic uroporphyrinogen III.</text>
</comment>
<evidence type="ECO:0000256" key="7">
    <source>
        <dbReference type="ARBA" id="ARBA00040167"/>
    </source>
</evidence>
<comment type="caution">
    <text evidence="12">The sequence shown here is derived from an EMBL/GenBank/DDBJ whole genome shotgun (WGS) entry which is preliminary data.</text>
</comment>
<organism evidence="12 14">
    <name type="scientific">Staphylococcus capitis</name>
    <dbReference type="NCBI Taxonomy" id="29388"/>
    <lineage>
        <taxon>Bacteria</taxon>
        <taxon>Bacillati</taxon>
        <taxon>Bacillota</taxon>
        <taxon>Bacilli</taxon>
        <taxon>Bacillales</taxon>
        <taxon>Staphylococcaceae</taxon>
        <taxon>Staphylococcus</taxon>
    </lineage>
</organism>
<dbReference type="GO" id="GO:0006780">
    <property type="term" value="P:uroporphyrinogen III biosynthetic process"/>
    <property type="evidence" value="ECO:0007669"/>
    <property type="project" value="UniProtKB-UniRule"/>
</dbReference>
<feature type="domain" description="Tetrapyrrole biosynthesis uroporphyrinogen III synthase" evidence="10">
    <location>
        <begin position="19"/>
        <end position="215"/>
    </location>
</feature>
<dbReference type="UniPathway" id="UPA00251">
    <property type="reaction ID" value="UER00320"/>
</dbReference>
<comment type="similarity">
    <text evidence="2 9">Belongs to the uroporphyrinogen-III synthase family.</text>
</comment>
<dbReference type="Gene3D" id="3.40.50.10090">
    <property type="match status" value="2"/>
</dbReference>
<dbReference type="Proteomes" id="UP000550736">
    <property type="component" value="Unassembled WGS sequence"/>
</dbReference>
<keyword evidence="4 9" id="KW-0456">Lyase</keyword>
<dbReference type="InterPro" id="IPR036108">
    <property type="entry name" value="4pyrrol_syn_uPrphyn_synt_sf"/>
</dbReference>
<dbReference type="Proteomes" id="UP000538955">
    <property type="component" value="Unassembled WGS sequence"/>
</dbReference>
<sequence>MMKPVIVMTQTSKVQSNLVNIIHKPLIQIQELSFNEHLLNHDYDWLIFSSKNAVKYFYEYLKSVKVKKVAVIGEKTAQYCEDLNINVDFMPSDFSQEGFLKEFNSMNQRILLPSSQLARPKLAHQLNINNVVIKIDLYKPIPHHQNINEVKQLVKNNELDAITFSSSSAVRYYFENGDTPEFHHYYAIGKQTATVLKNYNQNVQVADSQTSESIIAKILESRENNEI</sequence>
<dbReference type="SUPFAM" id="SSF69618">
    <property type="entry name" value="HemD-like"/>
    <property type="match status" value="1"/>
</dbReference>
<dbReference type="Pfam" id="PF02602">
    <property type="entry name" value="HEM4"/>
    <property type="match status" value="1"/>
</dbReference>
<dbReference type="PANTHER" id="PTHR38042">
    <property type="entry name" value="UROPORPHYRINOGEN-III SYNTHASE, CHLOROPLASTIC"/>
    <property type="match status" value="1"/>
</dbReference>
<evidence type="ECO:0000256" key="2">
    <source>
        <dbReference type="ARBA" id="ARBA00008133"/>
    </source>
</evidence>
<dbReference type="GO" id="GO:0004852">
    <property type="term" value="F:uroporphyrinogen-III synthase activity"/>
    <property type="evidence" value="ECO:0007669"/>
    <property type="project" value="UniProtKB-UniRule"/>
</dbReference>
<protein>
    <recommendedName>
        <fullName evidence="7 9">Uroporphyrinogen-III synthase</fullName>
        <ecNumber evidence="3 9">4.2.1.75</ecNumber>
    </recommendedName>
</protein>
<evidence type="ECO:0000256" key="5">
    <source>
        <dbReference type="ARBA" id="ARBA00023244"/>
    </source>
</evidence>
<evidence type="ECO:0000313" key="12">
    <source>
        <dbReference type="EMBL" id="NMK98156.1"/>
    </source>
</evidence>
<dbReference type="InterPro" id="IPR039793">
    <property type="entry name" value="UROS/Hem4"/>
</dbReference>
<keyword evidence="13" id="KW-1185">Reference proteome</keyword>
<proteinExistence type="inferred from homology"/>
<gene>
    <name evidence="12" type="ORF">HHM13_08650</name>
    <name evidence="11" type="ORF">HHM24_13885</name>
</gene>
<dbReference type="GO" id="GO:0006782">
    <property type="term" value="P:protoporphyrinogen IX biosynthetic process"/>
    <property type="evidence" value="ECO:0007669"/>
    <property type="project" value="UniProtKB-UniRule"/>
</dbReference>
<name>A0A7X9ZKD1_STACP</name>
<comment type="catalytic activity">
    <reaction evidence="8 9">
        <text>hydroxymethylbilane = uroporphyrinogen III + H2O</text>
        <dbReference type="Rhea" id="RHEA:18965"/>
        <dbReference type="ChEBI" id="CHEBI:15377"/>
        <dbReference type="ChEBI" id="CHEBI:57308"/>
        <dbReference type="ChEBI" id="CHEBI:57845"/>
        <dbReference type="EC" id="4.2.1.75"/>
    </reaction>
</comment>